<organism evidence="1 2">
    <name type="scientific">Helicoverpa armigera</name>
    <name type="common">Cotton bollworm</name>
    <name type="synonym">Heliothis armigera</name>
    <dbReference type="NCBI Taxonomy" id="29058"/>
    <lineage>
        <taxon>Eukaryota</taxon>
        <taxon>Metazoa</taxon>
        <taxon>Ecdysozoa</taxon>
        <taxon>Arthropoda</taxon>
        <taxon>Hexapoda</taxon>
        <taxon>Insecta</taxon>
        <taxon>Pterygota</taxon>
        <taxon>Neoptera</taxon>
        <taxon>Endopterygota</taxon>
        <taxon>Lepidoptera</taxon>
        <taxon>Glossata</taxon>
        <taxon>Ditrysia</taxon>
        <taxon>Noctuoidea</taxon>
        <taxon>Noctuidae</taxon>
        <taxon>Heliothinae</taxon>
        <taxon>Helicoverpa</taxon>
    </lineage>
</organism>
<sequence length="280" mass="29324">MEQLDKIRGIPVARLNGMPTRAAQEPPKPATALYRRASCPSFCTAGPREVLPIPCQYLPRTQSVILCDEANHEHGQHYAAAQYKVSQNYYRSYCTPVGPCAAPAAQSTAQMLQQLGNVCACPCPCPCPCPCSCPGPCKCGCCLPAPCNTPPRCIQYMTGYYYYPYGFWFCGPYHVTGTCVPGGPVSPGGPCQPCAPNPGGPCGPCNPCCVCGIFNACGLVPALEASSAKEPPAPGELPDLSKLPAVDISKALPTSMNGLVMGCIALNAPCKACRPCGPCP</sequence>
<evidence type="ECO:0000313" key="1">
    <source>
        <dbReference type="EMBL" id="PZC71212.1"/>
    </source>
</evidence>
<protein>
    <submittedName>
        <fullName evidence="1">Uncharacterized protein</fullName>
    </submittedName>
</protein>
<name>A0A2W1B3Z2_HELAM</name>
<dbReference type="EMBL" id="KZ150359">
    <property type="protein sequence ID" value="PZC71212.1"/>
    <property type="molecule type" value="Genomic_DNA"/>
</dbReference>
<accession>A0A2W1B3Z2</accession>
<reference evidence="1 2" key="1">
    <citation type="journal article" date="2017" name="BMC Biol.">
        <title>Genomic innovations, transcriptional plasticity and gene loss underlying the evolution and divergence of two highly polyphagous and invasive Helicoverpa pest species.</title>
        <authorList>
            <person name="Pearce S.L."/>
            <person name="Clarke D.F."/>
            <person name="East P.D."/>
            <person name="Elfekih S."/>
            <person name="Gordon K.H."/>
            <person name="Jermiin L.S."/>
            <person name="McGaughran A."/>
            <person name="Oakeshott J.G."/>
            <person name="Papanikolaou A."/>
            <person name="Perera O.P."/>
            <person name="Rane R.V."/>
            <person name="Richards S."/>
            <person name="Tay W.T."/>
            <person name="Walsh T.K."/>
            <person name="Anderson A."/>
            <person name="Anderson C.J."/>
            <person name="Asgari S."/>
            <person name="Board P.G."/>
            <person name="Bretschneider A."/>
            <person name="Campbell P.M."/>
            <person name="Chertemps T."/>
            <person name="Christeller J.T."/>
            <person name="Coppin C.W."/>
            <person name="Downes S.J."/>
            <person name="Duan G."/>
            <person name="Farnsworth C.A."/>
            <person name="Good R.T."/>
            <person name="Han L.B."/>
            <person name="Han Y.C."/>
            <person name="Hatje K."/>
            <person name="Horne I."/>
            <person name="Huang Y.P."/>
            <person name="Hughes D.S."/>
            <person name="Jacquin-Joly E."/>
            <person name="James W."/>
            <person name="Jhangiani S."/>
            <person name="Kollmar M."/>
            <person name="Kuwar S.S."/>
            <person name="Li S."/>
            <person name="Liu N.Y."/>
            <person name="Maibeche M.T."/>
            <person name="Miller J.R."/>
            <person name="Montagne N."/>
            <person name="Perry T."/>
            <person name="Qu J."/>
            <person name="Song S.V."/>
            <person name="Sutton G.G."/>
            <person name="Vogel H."/>
            <person name="Walenz B.P."/>
            <person name="Xu W."/>
            <person name="Zhang H.J."/>
            <person name="Zou Z."/>
            <person name="Batterham P."/>
            <person name="Edwards O.R."/>
            <person name="Feyereisen R."/>
            <person name="Gibbs R.A."/>
            <person name="Heckel D.G."/>
            <person name="McGrath A."/>
            <person name="Robin C."/>
            <person name="Scherer S.E."/>
            <person name="Worley K.C."/>
            <person name="Wu Y.D."/>
        </authorList>
    </citation>
    <scope>NUCLEOTIDE SEQUENCE [LARGE SCALE GENOMIC DNA]</scope>
    <source>
        <strain evidence="1">Harm_GR_Male_#8</strain>
        <tissue evidence="1">Whole organism</tissue>
    </source>
</reference>
<dbReference type="AlphaFoldDB" id="A0A2W1B3Z2"/>
<keyword evidence="2" id="KW-1185">Reference proteome</keyword>
<evidence type="ECO:0000313" key="2">
    <source>
        <dbReference type="Proteomes" id="UP000249218"/>
    </source>
</evidence>
<gene>
    <name evidence="1" type="primary">HaOG213924</name>
    <name evidence="1" type="ORF">B5X24_HaOG213924</name>
</gene>
<proteinExistence type="predicted"/>
<dbReference type="Proteomes" id="UP000249218">
    <property type="component" value="Unassembled WGS sequence"/>
</dbReference>